<name>A0A4U3MF10_9ACTN</name>
<dbReference type="InterPro" id="IPR007343">
    <property type="entry name" value="Uncharacterised_pept_Zn_put"/>
</dbReference>
<evidence type="ECO:0000313" key="6">
    <source>
        <dbReference type="Proteomes" id="UP000308705"/>
    </source>
</evidence>
<dbReference type="Proteomes" id="UP000308705">
    <property type="component" value="Unassembled WGS sequence"/>
</dbReference>
<keyword evidence="2" id="KW-0812">Transmembrane</keyword>
<dbReference type="PANTHER" id="PTHR30168">
    <property type="entry name" value="PUTATIVE MEMBRANE PROTEIN YPFJ"/>
    <property type="match status" value="1"/>
</dbReference>
<evidence type="ECO:0000256" key="3">
    <source>
        <dbReference type="ARBA" id="ARBA00022989"/>
    </source>
</evidence>
<keyword evidence="4" id="KW-0472">Membrane</keyword>
<keyword evidence="3" id="KW-1133">Transmembrane helix</keyword>
<gene>
    <name evidence="5" type="ORF">FDA94_19585</name>
</gene>
<evidence type="ECO:0000256" key="2">
    <source>
        <dbReference type="ARBA" id="ARBA00022692"/>
    </source>
</evidence>
<dbReference type="EMBL" id="SZQA01000018">
    <property type="protein sequence ID" value="TKK86992.1"/>
    <property type="molecule type" value="Genomic_DNA"/>
</dbReference>
<proteinExistence type="predicted"/>
<comment type="subcellular location">
    <subcellularLocation>
        <location evidence="1">Membrane</location>
        <topology evidence="1">Single-pass membrane protein</topology>
    </subcellularLocation>
</comment>
<accession>A0A4U3MF10</accession>
<dbReference type="PANTHER" id="PTHR30168:SF0">
    <property type="entry name" value="INNER MEMBRANE PROTEIN"/>
    <property type="match status" value="1"/>
</dbReference>
<evidence type="ECO:0008006" key="7">
    <source>
        <dbReference type="Google" id="ProtNLM"/>
    </source>
</evidence>
<dbReference type="GO" id="GO:0016020">
    <property type="term" value="C:membrane"/>
    <property type="evidence" value="ECO:0007669"/>
    <property type="project" value="UniProtKB-SubCell"/>
</dbReference>
<protein>
    <recommendedName>
        <fullName evidence="7">Metalloprotease</fullName>
    </recommendedName>
</protein>
<comment type="caution">
    <text evidence="5">The sequence shown here is derived from an EMBL/GenBank/DDBJ whole genome shotgun (WGS) entry which is preliminary data.</text>
</comment>
<dbReference type="AlphaFoldDB" id="A0A4U3MF10"/>
<reference evidence="5 6" key="1">
    <citation type="submission" date="2019-04" db="EMBL/GenBank/DDBJ databases">
        <title>Herbidospora sp. NEAU-GS14.nov., a novel actinomycete isolated from soil.</title>
        <authorList>
            <person name="Han L."/>
        </authorList>
    </citation>
    <scope>NUCLEOTIDE SEQUENCE [LARGE SCALE GENOMIC DNA]</scope>
    <source>
        <strain evidence="5 6">NEAU-GS14</strain>
    </source>
</reference>
<dbReference type="OrthoDB" id="9774900at2"/>
<evidence type="ECO:0000256" key="4">
    <source>
        <dbReference type="ARBA" id="ARBA00023136"/>
    </source>
</evidence>
<evidence type="ECO:0000256" key="1">
    <source>
        <dbReference type="ARBA" id="ARBA00004167"/>
    </source>
</evidence>
<evidence type="ECO:0000313" key="5">
    <source>
        <dbReference type="EMBL" id="TKK86992.1"/>
    </source>
</evidence>
<organism evidence="5 6">
    <name type="scientific">Herbidospora galbida</name>
    <dbReference type="NCBI Taxonomy" id="2575442"/>
    <lineage>
        <taxon>Bacteria</taxon>
        <taxon>Bacillati</taxon>
        <taxon>Actinomycetota</taxon>
        <taxon>Actinomycetes</taxon>
        <taxon>Streptosporangiales</taxon>
        <taxon>Streptosporangiaceae</taxon>
        <taxon>Herbidospora</taxon>
    </lineage>
</organism>
<keyword evidence="6" id="KW-1185">Reference proteome</keyword>
<sequence>MPGFLPQGRGNPFTRGWLVPYSPEFVRKIIPLLLAGLVAPLLAPGTVHARPVPTGLSALTKNPIYSSGKLPVRSCPEYSTTIEDFLTAQNYLREGAECLDATWTSFFKKAKLPFRKPGMEFISKPTKTRACGNMDGFWGGAYCQDTQGLVVLVDGWMLEYEGTPFLFYVLAHEYGHHVQQRSGIIKAHYKLMPKSTKAAYKWHARLELQADCLSGAFLRSIWASTGRDSHDWQQLLTYIKEDMGDPTHGGGKSRAAWTDRGFKAGSPSVCNTYKAPASQVA</sequence>
<dbReference type="Pfam" id="PF04228">
    <property type="entry name" value="Zn_peptidase"/>
    <property type="match status" value="1"/>
</dbReference>